<reference evidence="2 3" key="1">
    <citation type="submission" date="2018-06" db="EMBL/GenBank/DDBJ databases">
        <title>Extensive metabolic versatility and redundancy in microbially diverse, dynamic hydrothermal sediments.</title>
        <authorList>
            <person name="Dombrowski N."/>
            <person name="Teske A."/>
            <person name="Baker B.J."/>
        </authorList>
    </citation>
    <scope>NUCLEOTIDE SEQUENCE [LARGE SCALE GENOMIC DNA]</scope>
    <source>
        <strain evidence="2">B47_G16</strain>
    </source>
</reference>
<comment type="caution">
    <text evidence="2">The sequence shown here is derived from an EMBL/GenBank/DDBJ whole genome shotgun (WGS) entry which is preliminary data.</text>
</comment>
<feature type="non-terminal residue" evidence="2">
    <location>
        <position position="58"/>
    </location>
</feature>
<dbReference type="Proteomes" id="UP000279422">
    <property type="component" value="Unassembled WGS sequence"/>
</dbReference>
<organism evidence="2 3">
    <name type="scientific">Aerophobetes bacterium</name>
    <dbReference type="NCBI Taxonomy" id="2030807"/>
    <lineage>
        <taxon>Bacteria</taxon>
        <taxon>Candidatus Aerophobota</taxon>
    </lineage>
</organism>
<protein>
    <submittedName>
        <fullName evidence="2">ISL3 family transposase</fullName>
    </submittedName>
</protein>
<name>A0A497E3P5_UNCAE</name>
<gene>
    <name evidence="2" type="ORF">DRJ00_05010</name>
</gene>
<evidence type="ECO:0000313" key="3">
    <source>
        <dbReference type="Proteomes" id="UP000279422"/>
    </source>
</evidence>
<dbReference type="Pfam" id="PF01610">
    <property type="entry name" value="DDE_Tnp_ISL3"/>
    <property type="match status" value="1"/>
</dbReference>
<evidence type="ECO:0000313" key="2">
    <source>
        <dbReference type="EMBL" id="RLE09107.1"/>
    </source>
</evidence>
<evidence type="ECO:0000259" key="1">
    <source>
        <dbReference type="Pfam" id="PF01610"/>
    </source>
</evidence>
<dbReference type="InterPro" id="IPR002560">
    <property type="entry name" value="Transposase_DDE"/>
</dbReference>
<proteinExistence type="predicted"/>
<accession>A0A497E3P5</accession>
<dbReference type="EMBL" id="QMPZ01000062">
    <property type="protein sequence ID" value="RLE09107.1"/>
    <property type="molecule type" value="Genomic_DNA"/>
</dbReference>
<sequence>MVIDLNSGYKNAIRKALSHVRIVADPFHVVRDANKRLDDERKVAEEVYFALNNTRRRI</sequence>
<dbReference type="AlphaFoldDB" id="A0A497E3P5"/>
<feature type="domain" description="Transposase IS204/IS1001/IS1096/IS1165 DDE" evidence="1">
    <location>
        <begin position="2"/>
        <end position="43"/>
    </location>
</feature>